<evidence type="ECO:0000259" key="13">
    <source>
        <dbReference type="PROSITE" id="PS50111"/>
    </source>
</evidence>
<feature type="domain" description="HAMP" evidence="14">
    <location>
        <begin position="295"/>
        <end position="347"/>
    </location>
</feature>
<dbReference type="InterPro" id="IPR004089">
    <property type="entry name" value="MCPsignal_dom"/>
</dbReference>
<protein>
    <submittedName>
        <fullName evidence="15">Methyl-accepting chemotaxis protein</fullName>
    </submittedName>
</protein>
<keyword evidence="3" id="KW-0488">Methylation</keyword>
<feature type="region of interest" description="Disordered" evidence="11">
    <location>
        <begin position="556"/>
        <end position="595"/>
    </location>
</feature>
<comment type="similarity">
    <text evidence="9">Belongs to the methyl-accepting chemotaxis (MCP) protein family.</text>
</comment>
<evidence type="ECO:0000256" key="6">
    <source>
        <dbReference type="ARBA" id="ARBA00022989"/>
    </source>
</evidence>
<evidence type="ECO:0000256" key="11">
    <source>
        <dbReference type="SAM" id="MobiDB-lite"/>
    </source>
</evidence>
<keyword evidence="6 12" id="KW-1133">Transmembrane helix</keyword>
<evidence type="ECO:0000256" key="7">
    <source>
        <dbReference type="ARBA" id="ARBA00023136"/>
    </source>
</evidence>
<keyword evidence="2" id="KW-1003">Cell membrane</keyword>
<dbReference type="PROSITE" id="PS50885">
    <property type="entry name" value="HAMP"/>
    <property type="match status" value="1"/>
</dbReference>
<evidence type="ECO:0000256" key="1">
    <source>
        <dbReference type="ARBA" id="ARBA00004651"/>
    </source>
</evidence>
<keyword evidence="8 10" id="KW-0807">Transducer</keyword>
<keyword evidence="16" id="KW-1185">Reference proteome</keyword>
<feature type="compositionally biased region" description="Low complexity" evidence="11">
    <location>
        <begin position="571"/>
        <end position="591"/>
    </location>
</feature>
<dbReference type="EMBL" id="JAGRPV010000001">
    <property type="protein sequence ID" value="MDI4648711.1"/>
    <property type="molecule type" value="Genomic_DNA"/>
</dbReference>
<dbReference type="RefSeq" id="WP_282911406.1">
    <property type="nucleotide sequence ID" value="NZ_JAGRPV010000001.1"/>
</dbReference>
<dbReference type="InterPro" id="IPR004090">
    <property type="entry name" value="Chemotax_Me-accpt_rcpt"/>
</dbReference>
<comment type="subcellular location">
    <subcellularLocation>
        <location evidence="1">Cell membrane</location>
        <topology evidence="1">Multi-pass membrane protein</topology>
    </subcellularLocation>
</comment>
<evidence type="ECO:0000256" key="8">
    <source>
        <dbReference type="ARBA" id="ARBA00023224"/>
    </source>
</evidence>
<organism evidence="15 16">
    <name type="scientific">Cohnella hashimotonis</name>
    <dbReference type="NCBI Taxonomy" id="2826895"/>
    <lineage>
        <taxon>Bacteria</taxon>
        <taxon>Bacillati</taxon>
        <taxon>Bacillota</taxon>
        <taxon>Bacilli</taxon>
        <taxon>Bacillales</taxon>
        <taxon>Paenibacillaceae</taxon>
        <taxon>Cohnella</taxon>
    </lineage>
</organism>
<evidence type="ECO:0000259" key="14">
    <source>
        <dbReference type="PROSITE" id="PS50885"/>
    </source>
</evidence>
<feature type="domain" description="Methyl-accepting transducer" evidence="13">
    <location>
        <begin position="352"/>
        <end position="595"/>
    </location>
</feature>
<dbReference type="Gene3D" id="3.30.450.20">
    <property type="entry name" value="PAS domain"/>
    <property type="match status" value="2"/>
</dbReference>
<dbReference type="CDD" id="cd06225">
    <property type="entry name" value="HAMP"/>
    <property type="match status" value="1"/>
</dbReference>
<evidence type="ECO:0000313" key="16">
    <source>
        <dbReference type="Proteomes" id="UP001161691"/>
    </source>
</evidence>
<dbReference type="PANTHER" id="PTHR32089:SF114">
    <property type="entry name" value="METHYL-ACCEPTING CHEMOTAXIS PROTEIN MCPB"/>
    <property type="match status" value="1"/>
</dbReference>
<dbReference type="PROSITE" id="PS50111">
    <property type="entry name" value="CHEMOTAXIS_TRANSDUC_2"/>
    <property type="match status" value="1"/>
</dbReference>
<evidence type="ECO:0000256" key="2">
    <source>
        <dbReference type="ARBA" id="ARBA00022475"/>
    </source>
</evidence>
<proteinExistence type="inferred from homology"/>
<name>A0ABT6TPC9_9BACL</name>
<dbReference type="Pfam" id="PF00672">
    <property type="entry name" value="HAMP"/>
    <property type="match status" value="1"/>
</dbReference>
<feature type="transmembrane region" description="Helical" evidence="12">
    <location>
        <begin position="271"/>
        <end position="294"/>
    </location>
</feature>
<dbReference type="CDD" id="cd12914">
    <property type="entry name" value="PDC1_DGC_like"/>
    <property type="match status" value="1"/>
</dbReference>
<sequence>MNLSVKNRLAIVLLIVLLLPSSAIGWFSFRSAEKEIKSQIQSSARESVQAAEMKIQEEISSGMQDVDYLAGLMSSKLLAGDDATKAEALLAPFQTAKHRYANVIFGTAEGKTAAVPPSNLAADYDPRQRDWYKLAMEHPGTAVVTDPIVSASSGEMIVVVAKTVKDGSGVVGAVIGLKELGEQMKQFKVGERGYILIMDGKHNYITHPTKTPGTPNTNSYIGQVYSTDEGTVNYTLEGVKKEAAYATNKLTGWKIMGAIELSEVSDATRGILYTTVIVIAATAIIGLLLAFWLIRSIGSPMKRLMEATARIADGDLTEEVPVRSKDEFGQLSAAVNRMIDKLRTLIGDVVRSSESVAASSEQISASTHEIASGTNVQSEAALDIRERFGELSAAIAAVAEGAESAALLASQTSTIARDGGAVVNRSVASMGQVSKQVAHLAEDSAKIGDILEVIGDIAEQTNLLALNAAIEAARAGDQGRGFAVVADEVRKLAERSGEATKQISAIIKEMQRNTERSVEAVAEGVSHSKETGEAFERILSMVSATEDKVGEIAAASEEQAAQSEEVRRSIESISAASEEAAAASEETASTSQSLAQLAERLHESASVFKVD</sequence>
<dbReference type="SMART" id="SM00283">
    <property type="entry name" value="MA"/>
    <property type="match status" value="1"/>
</dbReference>
<dbReference type="CDD" id="cd12912">
    <property type="entry name" value="PDC2_MCP_like"/>
    <property type="match status" value="1"/>
</dbReference>
<accession>A0ABT6TPC9</accession>
<dbReference type="Pfam" id="PF00015">
    <property type="entry name" value="MCPsignal"/>
    <property type="match status" value="1"/>
</dbReference>
<dbReference type="Pfam" id="PF02743">
    <property type="entry name" value="dCache_1"/>
    <property type="match status" value="1"/>
</dbReference>
<dbReference type="SMART" id="SM00304">
    <property type="entry name" value="HAMP"/>
    <property type="match status" value="1"/>
</dbReference>
<keyword evidence="7 12" id="KW-0472">Membrane</keyword>
<dbReference type="SUPFAM" id="SSF103190">
    <property type="entry name" value="Sensory domain-like"/>
    <property type="match status" value="1"/>
</dbReference>
<keyword evidence="5 12" id="KW-0812">Transmembrane</keyword>
<dbReference type="SUPFAM" id="SSF58104">
    <property type="entry name" value="Methyl-accepting chemotaxis protein (MCP) signaling domain"/>
    <property type="match status" value="1"/>
</dbReference>
<evidence type="ECO:0000256" key="9">
    <source>
        <dbReference type="ARBA" id="ARBA00029447"/>
    </source>
</evidence>
<dbReference type="Proteomes" id="UP001161691">
    <property type="component" value="Unassembled WGS sequence"/>
</dbReference>
<dbReference type="Gene3D" id="1.10.287.950">
    <property type="entry name" value="Methyl-accepting chemotaxis protein"/>
    <property type="match status" value="1"/>
</dbReference>
<evidence type="ECO:0000256" key="12">
    <source>
        <dbReference type="SAM" id="Phobius"/>
    </source>
</evidence>
<comment type="caution">
    <text evidence="15">The sequence shown here is derived from an EMBL/GenBank/DDBJ whole genome shotgun (WGS) entry which is preliminary data.</text>
</comment>
<dbReference type="PRINTS" id="PR00260">
    <property type="entry name" value="CHEMTRNSDUCR"/>
</dbReference>
<evidence type="ECO:0000313" key="15">
    <source>
        <dbReference type="EMBL" id="MDI4648711.1"/>
    </source>
</evidence>
<dbReference type="InterPro" id="IPR029151">
    <property type="entry name" value="Sensor-like_sf"/>
</dbReference>
<dbReference type="InterPro" id="IPR033479">
    <property type="entry name" value="dCache_1"/>
</dbReference>
<evidence type="ECO:0000256" key="3">
    <source>
        <dbReference type="ARBA" id="ARBA00022481"/>
    </source>
</evidence>
<gene>
    <name evidence="15" type="ORF">KB449_27400</name>
</gene>
<evidence type="ECO:0000256" key="10">
    <source>
        <dbReference type="PROSITE-ProRule" id="PRU00284"/>
    </source>
</evidence>
<dbReference type="InterPro" id="IPR003660">
    <property type="entry name" value="HAMP_dom"/>
</dbReference>
<evidence type="ECO:0000256" key="5">
    <source>
        <dbReference type="ARBA" id="ARBA00022692"/>
    </source>
</evidence>
<reference evidence="15" key="1">
    <citation type="submission" date="2023-04" db="EMBL/GenBank/DDBJ databases">
        <title>Comparative genomic analysis of Cohnella hashimotonis sp. nov., isolated from the International Space Station.</title>
        <authorList>
            <person name="Venkateswaran K."/>
            <person name="Simpson A."/>
        </authorList>
    </citation>
    <scope>NUCLEOTIDE SEQUENCE</scope>
    <source>
        <strain evidence="15">F6_2S_P_1</strain>
    </source>
</reference>
<keyword evidence="4" id="KW-0145">Chemotaxis</keyword>
<dbReference type="PANTHER" id="PTHR32089">
    <property type="entry name" value="METHYL-ACCEPTING CHEMOTAXIS PROTEIN MCPB"/>
    <property type="match status" value="1"/>
</dbReference>
<evidence type="ECO:0000256" key="4">
    <source>
        <dbReference type="ARBA" id="ARBA00022500"/>
    </source>
</evidence>
<dbReference type="CDD" id="cd11386">
    <property type="entry name" value="MCP_signal"/>
    <property type="match status" value="1"/>
</dbReference>